<evidence type="ECO:0000256" key="2">
    <source>
        <dbReference type="ARBA" id="ARBA00022723"/>
    </source>
</evidence>
<comment type="subcellular location">
    <subcellularLocation>
        <location evidence="1">Nucleus</location>
    </subcellularLocation>
</comment>
<reference evidence="7" key="1">
    <citation type="journal article" date="2023" name="G3 (Bethesda)">
        <title>A reference genome for the long-term kleptoplast-retaining sea slug Elysia crispata morphotype clarki.</title>
        <authorList>
            <person name="Eastman K.E."/>
            <person name="Pendleton A.L."/>
            <person name="Shaikh M.A."/>
            <person name="Suttiyut T."/>
            <person name="Ogas R."/>
            <person name="Tomko P."/>
            <person name="Gavelis G."/>
            <person name="Widhalm J.R."/>
            <person name="Wisecaver J.H."/>
        </authorList>
    </citation>
    <scope>NUCLEOTIDE SEQUENCE</scope>
    <source>
        <strain evidence="7">ECLA1</strain>
    </source>
</reference>
<dbReference type="GO" id="GO:0005634">
    <property type="term" value="C:nucleus"/>
    <property type="evidence" value="ECO:0007669"/>
    <property type="project" value="UniProtKB-SubCell"/>
</dbReference>
<evidence type="ECO:0000256" key="1">
    <source>
        <dbReference type="ARBA" id="ARBA00004123"/>
    </source>
</evidence>
<keyword evidence="2" id="KW-0479">Metal-binding</keyword>
<evidence type="ECO:0000256" key="6">
    <source>
        <dbReference type="SAM" id="MobiDB-lite"/>
    </source>
</evidence>
<feature type="region of interest" description="Disordered" evidence="6">
    <location>
        <begin position="160"/>
        <end position="191"/>
    </location>
</feature>
<name>A0AAE1E7S4_9GAST</name>
<evidence type="ECO:0000313" key="7">
    <source>
        <dbReference type="EMBL" id="KAK3796063.1"/>
    </source>
</evidence>
<keyword evidence="3" id="KW-0863">Zinc-finger</keyword>
<dbReference type="GO" id="GO:0008270">
    <property type="term" value="F:zinc ion binding"/>
    <property type="evidence" value="ECO:0007669"/>
    <property type="project" value="UniProtKB-KW"/>
</dbReference>
<evidence type="ECO:0000256" key="3">
    <source>
        <dbReference type="ARBA" id="ARBA00022771"/>
    </source>
</evidence>
<keyword evidence="4" id="KW-0862">Zinc</keyword>
<organism evidence="7 8">
    <name type="scientific">Elysia crispata</name>
    <name type="common">lettuce slug</name>
    <dbReference type="NCBI Taxonomy" id="231223"/>
    <lineage>
        <taxon>Eukaryota</taxon>
        <taxon>Metazoa</taxon>
        <taxon>Spiralia</taxon>
        <taxon>Lophotrochozoa</taxon>
        <taxon>Mollusca</taxon>
        <taxon>Gastropoda</taxon>
        <taxon>Heterobranchia</taxon>
        <taxon>Euthyneura</taxon>
        <taxon>Panpulmonata</taxon>
        <taxon>Sacoglossa</taxon>
        <taxon>Placobranchoidea</taxon>
        <taxon>Plakobranchidae</taxon>
        <taxon>Elysia</taxon>
    </lineage>
</organism>
<sequence length="191" mass="22169">MEDSAEHRIVDAPKELIQEVKTKWNSTYCMLERFSNLYKSAIRVLADHMRHDLQLSRTDLDLIFTAVEALRPFEEATREMSGENFTTIAKVIPMVRGLKEQMSINLKKRNCPMAKELQAQLQQRFSCPEESFILAASTFLDPRFKDQNQKEMLETAKRRLSQQLPPPDPEEVQLEKAVPQQAPVHKRKDSI</sequence>
<evidence type="ECO:0000256" key="4">
    <source>
        <dbReference type="ARBA" id="ARBA00022833"/>
    </source>
</evidence>
<evidence type="ECO:0000313" key="8">
    <source>
        <dbReference type="Proteomes" id="UP001283361"/>
    </source>
</evidence>
<comment type="caution">
    <text evidence="7">The sequence shown here is derived from an EMBL/GenBank/DDBJ whole genome shotgun (WGS) entry which is preliminary data.</text>
</comment>
<gene>
    <name evidence="7" type="ORF">RRG08_065072</name>
</gene>
<dbReference type="PANTHER" id="PTHR46481:SF10">
    <property type="entry name" value="ZINC FINGER BED DOMAIN-CONTAINING PROTEIN 39"/>
    <property type="match status" value="1"/>
</dbReference>
<dbReference type="PANTHER" id="PTHR46481">
    <property type="entry name" value="ZINC FINGER BED DOMAIN-CONTAINING PROTEIN 4"/>
    <property type="match status" value="1"/>
</dbReference>
<dbReference type="InterPro" id="IPR012337">
    <property type="entry name" value="RNaseH-like_sf"/>
</dbReference>
<proteinExistence type="predicted"/>
<dbReference type="InterPro" id="IPR052035">
    <property type="entry name" value="ZnF_BED_domain_contain"/>
</dbReference>
<dbReference type="SUPFAM" id="SSF53098">
    <property type="entry name" value="Ribonuclease H-like"/>
    <property type="match status" value="1"/>
</dbReference>
<dbReference type="Proteomes" id="UP001283361">
    <property type="component" value="Unassembled WGS sequence"/>
</dbReference>
<dbReference type="EMBL" id="JAWDGP010000945">
    <property type="protein sequence ID" value="KAK3796063.1"/>
    <property type="molecule type" value="Genomic_DNA"/>
</dbReference>
<accession>A0AAE1E7S4</accession>
<dbReference type="AlphaFoldDB" id="A0AAE1E7S4"/>
<evidence type="ECO:0000256" key="5">
    <source>
        <dbReference type="ARBA" id="ARBA00023242"/>
    </source>
</evidence>
<protein>
    <submittedName>
        <fullName evidence="7">Uncharacterized protein</fullName>
    </submittedName>
</protein>
<keyword evidence="5" id="KW-0539">Nucleus</keyword>
<keyword evidence="8" id="KW-1185">Reference proteome</keyword>